<name>A0A2P5G137_TREOI</name>
<accession>A0A2P5G137</accession>
<dbReference type="STRING" id="63057.A0A2P5G137"/>
<organism evidence="1 2">
    <name type="scientific">Trema orientale</name>
    <name type="common">Charcoal tree</name>
    <name type="synonym">Celtis orientalis</name>
    <dbReference type="NCBI Taxonomy" id="63057"/>
    <lineage>
        <taxon>Eukaryota</taxon>
        <taxon>Viridiplantae</taxon>
        <taxon>Streptophyta</taxon>
        <taxon>Embryophyta</taxon>
        <taxon>Tracheophyta</taxon>
        <taxon>Spermatophyta</taxon>
        <taxon>Magnoliopsida</taxon>
        <taxon>eudicotyledons</taxon>
        <taxon>Gunneridae</taxon>
        <taxon>Pentapetalae</taxon>
        <taxon>rosids</taxon>
        <taxon>fabids</taxon>
        <taxon>Rosales</taxon>
        <taxon>Cannabaceae</taxon>
        <taxon>Trema</taxon>
    </lineage>
</organism>
<sequence>MTATLIRKYQDSSVSYDEFLESYRLFGCFGLLGNGGQVYGVFVCRAKSRFSCGGIFKTASNLSKKGVKCGTVCFRCKSMEESVMHALSHGNHFWNPSEVLEDVGHWLFELQQAHQGDSYEEKVGHSKDEHWQPPELGLLKLNVDAVVNFKEKVVGVGGFLALGRCNDLAEESLNLDDVRRLMSEVGNISYGFISRKGNNAAYTLAKFALSLCSPLYWLEESPDS</sequence>
<keyword evidence="2" id="KW-1185">Reference proteome</keyword>
<evidence type="ECO:0008006" key="3">
    <source>
        <dbReference type="Google" id="ProtNLM"/>
    </source>
</evidence>
<protein>
    <recommendedName>
        <fullName evidence="3">RNase H type-1 domain-containing protein</fullName>
    </recommendedName>
</protein>
<comment type="caution">
    <text evidence="1">The sequence shown here is derived from an EMBL/GenBank/DDBJ whole genome shotgun (WGS) entry which is preliminary data.</text>
</comment>
<evidence type="ECO:0000313" key="1">
    <source>
        <dbReference type="EMBL" id="POO03745.1"/>
    </source>
</evidence>
<proteinExistence type="predicted"/>
<evidence type="ECO:0000313" key="2">
    <source>
        <dbReference type="Proteomes" id="UP000237000"/>
    </source>
</evidence>
<reference evidence="2" key="1">
    <citation type="submission" date="2016-06" db="EMBL/GenBank/DDBJ databases">
        <title>Parallel loss of symbiosis genes in relatives of nitrogen-fixing non-legume Parasponia.</title>
        <authorList>
            <person name="Van Velzen R."/>
            <person name="Holmer R."/>
            <person name="Bu F."/>
            <person name="Rutten L."/>
            <person name="Van Zeijl A."/>
            <person name="Liu W."/>
            <person name="Santuari L."/>
            <person name="Cao Q."/>
            <person name="Sharma T."/>
            <person name="Shen D."/>
            <person name="Roswanjaya Y."/>
            <person name="Wardhani T."/>
            <person name="Kalhor M.S."/>
            <person name="Jansen J."/>
            <person name="Van den Hoogen J."/>
            <person name="Gungor B."/>
            <person name="Hartog M."/>
            <person name="Hontelez J."/>
            <person name="Verver J."/>
            <person name="Yang W.-C."/>
            <person name="Schijlen E."/>
            <person name="Repin R."/>
            <person name="Schilthuizen M."/>
            <person name="Schranz E."/>
            <person name="Heidstra R."/>
            <person name="Miyata K."/>
            <person name="Fedorova E."/>
            <person name="Kohlen W."/>
            <person name="Bisseling T."/>
            <person name="Smit S."/>
            <person name="Geurts R."/>
        </authorList>
    </citation>
    <scope>NUCLEOTIDE SEQUENCE [LARGE SCALE GENOMIC DNA]</scope>
    <source>
        <strain evidence="2">cv. RG33-2</strain>
    </source>
</reference>
<gene>
    <name evidence="1" type="ORF">TorRG33x02_000490</name>
</gene>
<dbReference type="AlphaFoldDB" id="A0A2P5G137"/>
<dbReference type="EMBL" id="JXTC01000001">
    <property type="protein sequence ID" value="POO03745.1"/>
    <property type="molecule type" value="Genomic_DNA"/>
</dbReference>
<dbReference type="InParanoid" id="A0A2P5G137"/>
<dbReference type="Proteomes" id="UP000237000">
    <property type="component" value="Unassembled WGS sequence"/>
</dbReference>
<dbReference type="OrthoDB" id="1733298at2759"/>